<dbReference type="RefSeq" id="XP_008795938.2">
    <property type="nucleotide sequence ID" value="XM_008797716.3"/>
</dbReference>
<name>A0A8B7CBV3_PHODC</name>
<dbReference type="PROSITE" id="PS50071">
    <property type="entry name" value="HOMEOBOX_2"/>
    <property type="match status" value="1"/>
</dbReference>
<evidence type="ECO:0000256" key="2">
    <source>
        <dbReference type="ARBA" id="ARBA00023163"/>
    </source>
</evidence>
<feature type="region of interest" description="Disordered" evidence="6">
    <location>
        <begin position="828"/>
        <end position="854"/>
    </location>
</feature>
<dbReference type="Gene3D" id="1.10.10.60">
    <property type="entry name" value="Homeodomain-like"/>
    <property type="match status" value="1"/>
</dbReference>
<dbReference type="CDD" id="cd00086">
    <property type="entry name" value="homeodomain"/>
    <property type="match status" value="1"/>
</dbReference>
<feature type="region of interest" description="Disordered" evidence="6">
    <location>
        <begin position="957"/>
        <end position="979"/>
    </location>
</feature>
<evidence type="ECO:0000256" key="6">
    <source>
        <dbReference type="SAM" id="MobiDB-lite"/>
    </source>
</evidence>
<dbReference type="PANTHER" id="PTHR36968:SF8">
    <property type="entry name" value="HOMEOBOX-DDT DOMAIN PROTEIN RLT3 ISOFORM X1"/>
    <property type="match status" value="1"/>
</dbReference>
<organism evidence="9 10">
    <name type="scientific">Phoenix dactylifera</name>
    <name type="common">Date palm</name>
    <dbReference type="NCBI Taxonomy" id="42345"/>
    <lineage>
        <taxon>Eukaryota</taxon>
        <taxon>Viridiplantae</taxon>
        <taxon>Streptophyta</taxon>
        <taxon>Embryophyta</taxon>
        <taxon>Tracheophyta</taxon>
        <taxon>Spermatophyta</taxon>
        <taxon>Magnoliopsida</taxon>
        <taxon>Liliopsida</taxon>
        <taxon>Arecaceae</taxon>
        <taxon>Coryphoideae</taxon>
        <taxon>Phoeniceae</taxon>
        <taxon>Phoenix</taxon>
    </lineage>
</organism>
<comment type="subcellular location">
    <subcellularLocation>
        <location evidence="1 4 5">Nucleus</location>
    </subcellularLocation>
</comment>
<evidence type="ECO:0000313" key="9">
    <source>
        <dbReference type="Proteomes" id="UP000228380"/>
    </source>
</evidence>
<feature type="domain" description="DDT" evidence="8">
    <location>
        <begin position="437"/>
        <end position="496"/>
    </location>
</feature>
<dbReference type="KEGG" id="pda:103711537"/>
<dbReference type="SMART" id="SM00389">
    <property type="entry name" value="HOX"/>
    <property type="match status" value="1"/>
</dbReference>
<feature type="DNA-binding region" description="Homeobox" evidence="4">
    <location>
        <begin position="6"/>
        <end position="65"/>
    </location>
</feature>
<dbReference type="Pfam" id="PF00046">
    <property type="entry name" value="Homeodomain"/>
    <property type="match status" value="1"/>
</dbReference>
<evidence type="ECO:0000256" key="5">
    <source>
        <dbReference type="RuleBase" id="RU000682"/>
    </source>
</evidence>
<evidence type="ECO:0000313" key="10">
    <source>
        <dbReference type="RefSeq" id="XP_008795938.2"/>
    </source>
</evidence>
<dbReference type="GO" id="GO:0003677">
    <property type="term" value="F:DNA binding"/>
    <property type="evidence" value="ECO:0007669"/>
    <property type="project" value="UniProtKB-UniRule"/>
</dbReference>
<dbReference type="SMART" id="SM00571">
    <property type="entry name" value="DDT"/>
    <property type="match status" value="1"/>
</dbReference>
<dbReference type="Pfam" id="PF05066">
    <property type="entry name" value="HARE-HTH"/>
    <property type="match status" value="1"/>
</dbReference>
<feature type="compositionally biased region" description="Acidic residues" evidence="6">
    <location>
        <begin position="657"/>
        <end position="671"/>
    </location>
</feature>
<feature type="compositionally biased region" description="Polar residues" evidence="6">
    <location>
        <begin position="67"/>
        <end position="76"/>
    </location>
</feature>
<sequence>MMISMQTKTAKKKTQAQLQSLEKFYSDEKYPKQKAMEEYATTLNLTYNQIRTWFVERRRKEKRENEALSNSKSSESVEPESDQSNDSALFAVVRHVGPKDERSAPIMCRKDISGQEELKGPASLICDELQNPKKKTWLNKRCSAEYSTNQLVRHKDRHRISGQQMKNSVGGRMHCAEKKHLIPSPVLFSKDYVLKKVFRKDGPPLGVEFDPPPANAFGYRTGSQILQSCPDSQKSLKRRKVCESPMVDPITSHERNVPERKYGIGKGLMTVWHATNSGSRMIPTSIDFVDGSASWMPFKLNASLKETSCQVSKGTRQRKLKENTSRKKIEEKSKLPLRKRKVPCSKDVVQKKPHLIECKLSLDESLEQSNMPTVLVDDEELELRELQAGPNPLRCSAHLASSGRHGCPLCKDLLARFPPESVKMKLPFCTRPWDSSPELVKKLFKVLRFLYTHSVTIEVCPFTLDEFAQAFHDKDSLLLGKIHVALLKLLLLDVEGEMTSGLICRASKDCRYLGFLNFVREQEFDVNFWSRSLNPLTWTEILRQVLVAAGYGSKQNTVKREIFNKERNRMAKYGLHPRTLKGELFTLLSKKGTSGLKVSELARASQIVDLDLPSTTEELEQLIGSTLSSDITLFEKIGPSAYRLRVDPHVKGKEELPSDTEDSGSVDDDSVDASSSSDDSDDSEEMNSAIHERQIVKYKAGRRKTGQKIARCTEIDESCSGEAWVVGLMEGEYSDLSIEEKLNALAALVDLVGAGSTLRTEEPIRAISFIPSIWSHGSGAKIKKSSTNHSLLPQASWEGVSHNVEETHSLPVSCPTDFSATFLKTSKKGQSSVNTNGYLPGGPRTKNPEPTGEPGQVVHPLQSIFLGSDRRYNSYWLFLGPCTADDPGHRRVYFESSEDGHWEVIDTSQALHTLLSVLDGRGTREARLFASLEKRETCLCQAMDKYITDEIRIRQTRRSDSSDLDGNSGDGSSPISDVDNIMIPTESTDNLLSASGAIILEVGRKGQDKKQKWERLQAFDKWIWGSFYSSLNAVKYSKRSYMESLARCESCHDLYWRDEKHCKICHTTFEIDFDLEERYAIHVATCREIEDTSEYPKHKVLPSQLQALKAAIHALEASMPEAALANTWISSAHKLWVKRLRRTSSLAELLQVLVDFVGALNEEWLYECASALGSNMVLDDIIVYFQTMPQTTSAVALWMVKLDSLIAPYLESVQSERRLTSMSQLKQSRACTR</sequence>
<protein>
    <submittedName>
        <fullName evidence="10">Homeobox-DDT domain protein RLT3-like</fullName>
    </submittedName>
</protein>
<dbReference type="GeneID" id="103711537"/>
<feature type="compositionally biased region" description="Low complexity" evidence="6">
    <location>
        <begin position="964"/>
        <end position="973"/>
    </location>
</feature>
<dbReference type="InterPro" id="IPR028941">
    <property type="entry name" value="WHIM2_dom"/>
</dbReference>
<dbReference type="InterPro" id="IPR018501">
    <property type="entry name" value="DDT_dom"/>
</dbReference>
<dbReference type="Proteomes" id="UP000228380">
    <property type="component" value="Unplaced"/>
</dbReference>
<feature type="compositionally biased region" description="Polar residues" evidence="6">
    <location>
        <begin position="828"/>
        <end position="837"/>
    </location>
</feature>
<feature type="region of interest" description="Disordered" evidence="6">
    <location>
        <begin position="63"/>
        <end position="86"/>
    </location>
</feature>
<reference evidence="10" key="1">
    <citation type="submission" date="2025-08" db="UniProtKB">
        <authorList>
            <consortium name="RefSeq"/>
        </authorList>
    </citation>
    <scope>IDENTIFICATION</scope>
    <source>
        <tissue evidence="10">Young leaves</tissue>
    </source>
</reference>
<dbReference type="OrthoDB" id="6159439at2759"/>
<dbReference type="InterPro" id="IPR007759">
    <property type="entry name" value="Asxl_HARE-HTH"/>
</dbReference>
<evidence type="ECO:0000259" key="8">
    <source>
        <dbReference type="PROSITE" id="PS50827"/>
    </source>
</evidence>
<evidence type="ECO:0000256" key="4">
    <source>
        <dbReference type="PROSITE-ProRule" id="PRU00108"/>
    </source>
</evidence>
<dbReference type="InterPro" id="IPR028942">
    <property type="entry name" value="WHIM1_dom"/>
</dbReference>
<keyword evidence="4 5" id="KW-0238">DNA-binding</keyword>
<dbReference type="SUPFAM" id="SSF46689">
    <property type="entry name" value="Homeodomain-like"/>
    <property type="match status" value="1"/>
</dbReference>
<dbReference type="InterPro" id="IPR001356">
    <property type="entry name" value="HD"/>
</dbReference>
<dbReference type="Pfam" id="PF02791">
    <property type="entry name" value="DDT"/>
    <property type="match status" value="1"/>
</dbReference>
<dbReference type="InterPro" id="IPR009057">
    <property type="entry name" value="Homeodomain-like_sf"/>
</dbReference>
<evidence type="ECO:0000256" key="1">
    <source>
        <dbReference type="ARBA" id="ARBA00004123"/>
    </source>
</evidence>
<evidence type="ECO:0000259" key="7">
    <source>
        <dbReference type="PROSITE" id="PS50071"/>
    </source>
</evidence>
<accession>A0A8B7CBV3</accession>
<evidence type="ECO:0000256" key="3">
    <source>
        <dbReference type="ARBA" id="ARBA00023242"/>
    </source>
</evidence>
<dbReference type="Pfam" id="PF15612">
    <property type="entry name" value="WHIM1"/>
    <property type="match status" value="1"/>
</dbReference>
<dbReference type="PANTHER" id="PTHR36968">
    <property type="entry name" value="HOMEOBOX-DDT DOMAIN PROTEIN RLT2"/>
    <property type="match status" value="1"/>
</dbReference>
<dbReference type="PROSITE" id="PS50827">
    <property type="entry name" value="DDT"/>
    <property type="match status" value="1"/>
</dbReference>
<proteinExistence type="predicted"/>
<dbReference type="GO" id="GO:0005634">
    <property type="term" value="C:nucleus"/>
    <property type="evidence" value="ECO:0007669"/>
    <property type="project" value="UniProtKB-SubCell"/>
</dbReference>
<feature type="region of interest" description="Disordered" evidence="6">
    <location>
        <begin position="648"/>
        <end position="692"/>
    </location>
</feature>
<feature type="compositionally biased region" description="Basic and acidic residues" evidence="6">
    <location>
        <begin position="320"/>
        <end position="333"/>
    </location>
</feature>
<feature type="domain" description="Homeobox" evidence="7">
    <location>
        <begin position="4"/>
        <end position="64"/>
    </location>
</feature>
<keyword evidence="3 4" id="KW-0539">Nucleus</keyword>
<keyword evidence="9" id="KW-1185">Reference proteome</keyword>
<keyword evidence="2" id="KW-0804">Transcription</keyword>
<dbReference type="AlphaFoldDB" id="A0A8B7CBV3"/>
<dbReference type="GO" id="GO:0006357">
    <property type="term" value="P:regulation of transcription by RNA polymerase II"/>
    <property type="evidence" value="ECO:0007669"/>
    <property type="project" value="InterPro"/>
</dbReference>
<gene>
    <name evidence="10" type="primary">LOC103711537</name>
</gene>
<keyword evidence="4 5" id="KW-0371">Homeobox</keyword>
<dbReference type="Pfam" id="PF15613">
    <property type="entry name" value="WSD"/>
    <property type="match status" value="1"/>
</dbReference>
<dbReference type="InterPro" id="IPR044977">
    <property type="entry name" value="RLT1-3"/>
</dbReference>
<feature type="region of interest" description="Disordered" evidence="6">
    <location>
        <begin position="313"/>
        <end position="333"/>
    </location>
</feature>